<dbReference type="Proteomes" id="UP000326881">
    <property type="component" value="Chromosome"/>
</dbReference>
<gene>
    <name evidence="1" type="ORF">FZ934_07795</name>
</gene>
<dbReference type="EMBL" id="CP043498">
    <property type="protein sequence ID" value="QFY60344.1"/>
    <property type="molecule type" value="Genomic_DNA"/>
</dbReference>
<reference evidence="1 2" key="1">
    <citation type="submission" date="2019-08" db="EMBL/GenBank/DDBJ databases">
        <title>Prosopis cineraria nodule microbiome.</title>
        <authorList>
            <person name="Ali R."/>
            <person name="Chaluvadi S.R."/>
            <person name="Wang X."/>
        </authorList>
    </citation>
    <scope>NUCLEOTIDE SEQUENCE [LARGE SCALE GENOMIC DNA]</scope>
    <source>
        <strain evidence="1 2">BG7</strain>
    </source>
</reference>
<proteinExistence type="predicted"/>
<dbReference type="AlphaFoldDB" id="A0A5Q0C7P8"/>
<dbReference type="OrthoDB" id="675048at2"/>
<protein>
    <submittedName>
        <fullName evidence="1">Uncharacterized protein</fullName>
    </submittedName>
</protein>
<name>A0A5Q0C7P8_9HYPH</name>
<evidence type="ECO:0000313" key="1">
    <source>
        <dbReference type="EMBL" id="QFY60344.1"/>
    </source>
</evidence>
<evidence type="ECO:0000313" key="2">
    <source>
        <dbReference type="Proteomes" id="UP000326881"/>
    </source>
</evidence>
<organism evidence="1 2">
    <name type="scientific">Rhizobium grahamii</name>
    <dbReference type="NCBI Taxonomy" id="1120045"/>
    <lineage>
        <taxon>Bacteria</taxon>
        <taxon>Pseudomonadati</taxon>
        <taxon>Pseudomonadota</taxon>
        <taxon>Alphaproteobacteria</taxon>
        <taxon>Hyphomicrobiales</taxon>
        <taxon>Rhizobiaceae</taxon>
        <taxon>Rhizobium/Agrobacterium group</taxon>
        <taxon>Rhizobium</taxon>
    </lineage>
</organism>
<sequence length="108" mass="12044">MDDVPVIKMRPKGRAKEQRMLIPSESMVIDALRGAQAGKFSDLAEIRRALAANYGADACCPVTVRRHLVHISQEGSAPFWRVVDPDRPFARRVTGGPDYIREKLAGER</sequence>
<keyword evidence="2" id="KW-1185">Reference proteome</keyword>
<dbReference type="KEGG" id="rgr:FZ934_07795"/>
<accession>A0A5Q0C7P8</accession>
<dbReference type="RefSeq" id="WP_153270590.1">
    <property type="nucleotide sequence ID" value="NZ_CP043498.1"/>
</dbReference>